<dbReference type="OrthoDB" id="3265515at2759"/>
<gene>
    <name evidence="2" type="ORF">V565_200700</name>
</gene>
<comment type="caution">
    <text evidence="2">The sequence shown here is derived from an EMBL/GenBank/DDBJ whole genome shotgun (WGS) entry which is preliminary data.</text>
</comment>
<evidence type="ECO:0000313" key="2">
    <source>
        <dbReference type="EMBL" id="KEP46402.1"/>
    </source>
</evidence>
<dbReference type="Proteomes" id="UP000027456">
    <property type="component" value="Unassembled WGS sequence"/>
</dbReference>
<dbReference type="CDD" id="cd09276">
    <property type="entry name" value="Rnase_HI_RT_non_LTR"/>
    <property type="match status" value="1"/>
</dbReference>
<keyword evidence="3" id="KW-1185">Reference proteome</keyword>
<feature type="non-terminal residue" evidence="2">
    <location>
        <position position="1"/>
    </location>
</feature>
<dbReference type="InterPro" id="IPR002156">
    <property type="entry name" value="RNaseH_domain"/>
</dbReference>
<sequence length="470" mass="52749">LAEVTYAADIRWEPASPKEEGKRRKGAVGFTKHLQSAQRTVALAITGALRTSPTDLLLYPIELELRRASHRAAIRIVGVPTSHPLRRGVNQEANRLSRKITHECSLRKLFINFNVDPALFAANPNSKNLPPATVLLNPYVALGGKEDAIKDEEKCGSTVKIFTDGSMVGSHVGAAAVPYREGREVAAARRYVGSDHEHEVYEAEVIGLLLGLELLTRERELEEATIFIDNQAVLRTLQTGTTNILGYLYEYMDNAIEQVRVRNPGIRISTRWIPGHSGVTGNERVDEEAKLATDRTHPTDDILPHSLAGDIPINPSAAKRTRRAGMAAEWREWTKDKGEEQRAERFVREIDDEYPSMRFSTHADQLTRHQYATLTQLWIDHYPTAHYLHRFAHADMPRCPLCNTHSETVKHFLMGCRALNSTRREREQAMGAASRSMKTLLKLGKYTKYLIEYTQKARKQAAGGTGEGGW</sequence>
<organism evidence="2 3">
    <name type="scientific">Rhizoctonia solani 123E</name>
    <dbReference type="NCBI Taxonomy" id="1423351"/>
    <lineage>
        <taxon>Eukaryota</taxon>
        <taxon>Fungi</taxon>
        <taxon>Dikarya</taxon>
        <taxon>Basidiomycota</taxon>
        <taxon>Agaricomycotina</taxon>
        <taxon>Agaricomycetes</taxon>
        <taxon>Cantharellales</taxon>
        <taxon>Ceratobasidiaceae</taxon>
        <taxon>Rhizoctonia</taxon>
    </lineage>
</organism>
<dbReference type="Pfam" id="PF00075">
    <property type="entry name" value="RNase_H"/>
    <property type="match status" value="1"/>
</dbReference>
<evidence type="ECO:0000259" key="1">
    <source>
        <dbReference type="PROSITE" id="PS50879"/>
    </source>
</evidence>
<proteinExistence type="predicted"/>
<dbReference type="PROSITE" id="PS50879">
    <property type="entry name" value="RNASE_H_1"/>
    <property type="match status" value="1"/>
</dbReference>
<accession>A0A074S8N3</accession>
<dbReference type="GO" id="GO:0003676">
    <property type="term" value="F:nucleic acid binding"/>
    <property type="evidence" value="ECO:0007669"/>
    <property type="project" value="InterPro"/>
</dbReference>
<protein>
    <submittedName>
        <fullName evidence="2">Ribonuclease HI</fullName>
    </submittedName>
</protein>
<dbReference type="HOGENOM" id="CLU_000680_30_4_1"/>
<dbReference type="AlphaFoldDB" id="A0A074S8N3"/>
<reference evidence="2 3" key="1">
    <citation type="submission" date="2013-12" db="EMBL/GenBank/DDBJ databases">
        <authorList>
            <person name="Cubeta M."/>
            <person name="Pakala S."/>
            <person name="Fedorova N."/>
            <person name="Thomas E."/>
            <person name="Dean R."/>
            <person name="Jabaji S."/>
            <person name="Neate S."/>
            <person name="Toda T."/>
            <person name="Tavantzis S."/>
            <person name="Vilgalys R."/>
            <person name="Bharathan N."/>
            <person name="Pakala S."/>
            <person name="Losada L.S."/>
            <person name="Zafar N."/>
            <person name="Nierman W."/>
        </authorList>
    </citation>
    <scope>NUCLEOTIDE SEQUENCE [LARGE SCALE GENOMIC DNA]</scope>
    <source>
        <strain evidence="2 3">123E</strain>
    </source>
</reference>
<name>A0A074S8N3_9AGAM</name>
<feature type="domain" description="RNase H type-1" evidence="1">
    <location>
        <begin position="155"/>
        <end position="294"/>
    </location>
</feature>
<dbReference type="EMBL" id="AZST01001119">
    <property type="protein sequence ID" value="KEP46402.1"/>
    <property type="molecule type" value="Genomic_DNA"/>
</dbReference>
<dbReference type="InterPro" id="IPR036397">
    <property type="entry name" value="RNaseH_sf"/>
</dbReference>
<dbReference type="Gene3D" id="3.30.420.10">
    <property type="entry name" value="Ribonuclease H-like superfamily/Ribonuclease H"/>
    <property type="match status" value="1"/>
</dbReference>
<dbReference type="InterPro" id="IPR012337">
    <property type="entry name" value="RNaseH-like_sf"/>
</dbReference>
<dbReference type="GO" id="GO:0004523">
    <property type="term" value="F:RNA-DNA hybrid ribonuclease activity"/>
    <property type="evidence" value="ECO:0007669"/>
    <property type="project" value="InterPro"/>
</dbReference>
<dbReference type="SUPFAM" id="SSF53098">
    <property type="entry name" value="Ribonuclease H-like"/>
    <property type="match status" value="1"/>
</dbReference>
<evidence type="ECO:0000313" key="3">
    <source>
        <dbReference type="Proteomes" id="UP000027456"/>
    </source>
</evidence>